<dbReference type="InterPro" id="IPR011701">
    <property type="entry name" value="MFS"/>
</dbReference>
<evidence type="ECO:0000259" key="8">
    <source>
        <dbReference type="PROSITE" id="PS50850"/>
    </source>
</evidence>
<dbReference type="AlphaFoldDB" id="A0A397P9R8"/>
<dbReference type="PROSITE" id="PS50850">
    <property type="entry name" value="MFS"/>
    <property type="match status" value="1"/>
</dbReference>
<feature type="domain" description="Major facilitator superfamily (MFS) profile" evidence="8">
    <location>
        <begin position="12"/>
        <end position="421"/>
    </location>
</feature>
<feature type="transmembrane region" description="Helical" evidence="7">
    <location>
        <begin position="328"/>
        <end position="348"/>
    </location>
</feature>
<evidence type="ECO:0000313" key="10">
    <source>
        <dbReference type="Proteomes" id="UP000266568"/>
    </source>
</evidence>
<accession>A0A397P9R8</accession>
<keyword evidence="10" id="KW-1185">Reference proteome</keyword>
<keyword evidence="3" id="KW-1003">Cell membrane</keyword>
<evidence type="ECO:0000256" key="6">
    <source>
        <dbReference type="ARBA" id="ARBA00023136"/>
    </source>
</evidence>
<protein>
    <submittedName>
        <fullName evidence="9">Putative MFS family arabinose efflux permease</fullName>
    </submittedName>
</protein>
<evidence type="ECO:0000256" key="7">
    <source>
        <dbReference type="SAM" id="Phobius"/>
    </source>
</evidence>
<dbReference type="FunFam" id="1.20.1250.20:FF:000001">
    <property type="entry name" value="Dicarboxylate MFS transporter"/>
    <property type="match status" value="1"/>
</dbReference>
<dbReference type="InterPro" id="IPR020846">
    <property type="entry name" value="MFS_dom"/>
</dbReference>
<comment type="subcellular location">
    <subcellularLocation>
        <location evidence="1">Cell membrane</location>
        <topology evidence="1">Multi-pass membrane protein</topology>
    </subcellularLocation>
</comment>
<dbReference type="PANTHER" id="PTHR43045">
    <property type="entry name" value="SHIKIMATE TRANSPORTER"/>
    <property type="match status" value="1"/>
</dbReference>
<dbReference type="PANTHER" id="PTHR43045:SF2">
    <property type="entry name" value="INNER MEMBRANE METABOLITE TRANSPORT PROTEIN YHJE"/>
    <property type="match status" value="1"/>
</dbReference>
<dbReference type="Proteomes" id="UP000266568">
    <property type="component" value="Unassembled WGS sequence"/>
</dbReference>
<gene>
    <name evidence="9" type="ORF">DFR49_0191</name>
</gene>
<dbReference type="GO" id="GO:0005886">
    <property type="term" value="C:plasma membrane"/>
    <property type="evidence" value="ECO:0007669"/>
    <property type="project" value="UniProtKB-SubCell"/>
</dbReference>
<keyword evidence="6 7" id="KW-0472">Membrane</keyword>
<dbReference type="RefSeq" id="WP_119034186.1">
    <property type="nucleotide sequence ID" value="NZ_QXDC01000002.1"/>
</dbReference>
<evidence type="ECO:0000256" key="4">
    <source>
        <dbReference type="ARBA" id="ARBA00022692"/>
    </source>
</evidence>
<evidence type="ECO:0000313" key="9">
    <source>
        <dbReference type="EMBL" id="RIA45668.1"/>
    </source>
</evidence>
<keyword evidence="5 7" id="KW-1133">Transmembrane helix</keyword>
<feature type="transmembrane region" description="Helical" evidence="7">
    <location>
        <begin position="398"/>
        <end position="416"/>
    </location>
</feature>
<proteinExistence type="predicted"/>
<evidence type="ECO:0000256" key="1">
    <source>
        <dbReference type="ARBA" id="ARBA00004651"/>
    </source>
</evidence>
<feature type="transmembrane region" description="Helical" evidence="7">
    <location>
        <begin position="275"/>
        <end position="296"/>
    </location>
</feature>
<dbReference type="EMBL" id="QXDC01000002">
    <property type="protein sequence ID" value="RIA45668.1"/>
    <property type="molecule type" value="Genomic_DNA"/>
</dbReference>
<dbReference type="InterPro" id="IPR036259">
    <property type="entry name" value="MFS_trans_sf"/>
</dbReference>
<reference evidence="9 10" key="1">
    <citation type="submission" date="2018-08" db="EMBL/GenBank/DDBJ databases">
        <title>Genomic Encyclopedia of Type Strains, Phase IV (KMG-IV): sequencing the most valuable type-strain genomes for metagenomic binning, comparative biology and taxonomic classification.</title>
        <authorList>
            <person name="Goeker M."/>
        </authorList>
    </citation>
    <scope>NUCLEOTIDE SEQUENCE [LARGE SCALE GENOMIC DNA]</scope>
    <source>
        <strain evidence="9 10">DSM 25527</strain>
    </source>
</reference>
<dbReference type="GO" id="GO:0022857">
    <property type="term" value="F:transmembrane transporter activity"/>
    <property type="evidence" value="ECO:0007669"/>
    <property type="project" value="InterPro"/>
</dbReference>
<feature type="transmembrane region" description="Helical" evidence="7">
    <location>
        <begin position="368"/>
        <end position="386"/>
    </location>
</feature>
<evidence type="ECO:0000256" key="3">
    <source>
        <dbReference type="ARBA" id="ARBA00022475"/>
    </source>
</evidence>
<feature type="transmembrane region" description="Helical" evidence="7">
    <location>
        <begin position="54"/>
        <end position="74"/>
    </location>
</feature>
<sequence length="424" mass="44699">MAARGGASHRRILFASLVGTAVEFYDFYIYATAAALVFGPLFFPSESASAQLMLAYASFGLAFVARPVGAVLFGHFGDRIGRKSTLVASLVLMGCSTVAIAFLPTYAQAGWIAPLLLCVLRLGQGLGLGGEWGGASLLAVENAPEGWRNRYGMFPPMGAPVGFIAANGFFLLLGLFLTDDQFRDWGWRLPFLASAVLVALGLWVRLKLTETPEFLEAAQAEALPKVPIATLLRDHFRETLAATVSVVACFAIFYLATAFAMGYETTVLGHSREAFLAIELVAILFLAAGIVVASVLADRTGAGRMLAWGFAGTIAVGFLLGPMLGAPSLFVVWLWLALALFVMGFAYGPLGGWLPSLFPPGVRYTGTSMSFNLGGIVGGGLAPMIAQALADHGGLGHVGLYLVAAGALSLLSLAILPRERNNQP</sequence>
<feature type="transmembrane region" description="Helical" evidence="7">
    <location>
        <begin position="302"/>
        <end position="321"/>
    </location>
</feature>
<name>A0A397P9R8_9SPHN</name>
<evidence type="ECO:0000256" key="5">
    <source>
        <dbReference type="ARBA" id="ARBA00022989"/>
    </source>
</evidence>
<dbReference type="Gene3D" id="1.20.1250.20">
    <property type="entry name" value="MFS general substrate transporter like domains"/>
    <property type="match status" value="2"/>
</dbReference>
<dbReference type="Pfam" id="PF07690">
    <property type="entry name" value="MFS_1"/>
    <property type="match status" value="1"/>
</dbReference>
<keyword evidence="4 7" id="KW-0812">Transmembrane</keyword>
<comment type="caution">
    <text evidence="9">The sequence shown here is derived from an EMBL/GenBank/DDBJ whole genome shotgun (WGS) entry which is preliminary data.</text>
</comment>
<feature type="transmembrane region" description="Helical" evidence="7">
    <location>
        <begin position="189"/>
        <end position="206"/>
    </location>
</feature>
<feature type="transmembrane region" description="Helical" evidence="7">
    <location>
        <begin position="157"/>
        <end position="177"/>
    </location>
</feature>
<dbReference type="OrthoDB" id="9783227at2"/>
<keyword evidence="2" id="KW-0813">Transport</keyword>
<feature type="transmembrane region" description="Helical" evidence="7">
    <location>
        <begin position="12"/>
        <end position="42"/>
    </location>
</feature>
<feature type="transmembrane region" description="Helical" evidence="7">
    <location>
        <begin position="240"/>
        <end position="263"/>
    </location>
</feature>
<organism evidence="9 10">
    <name type="scientific">Hephaestia caeni</name>
    <dbReference type="NCBI Taxonomy" id="645617"/>
    <lineage>
        <taxon>Bacteria</taxon>
        <taxon>Pseudomonadati</taxon>
        <taxon>Pseudomonadota</taxon>
        <taxon>Alphaproteobacteria</taxon>
        <taxon>Sphingomonadales</taxon>
        <taxon>Sphingomonadaceae</taxon>
        <taxon>Hephaestia</taxon>
    </lineage>
</organism>
<dbReference type="SUPFAM" id="SSF103473">
    <property type="entry name" value="MFS general substrate transporter"/>
    <property type="match status" value="1"/>
</dbReference>
<feature type="transmembrane region" description="Helical" evidence="7">
    <location>
        <begin position="86"/>
        <end position="107"/>
    </location>
</feature>
<evidence type="ECO:0000256" key="2">
    <source>
        <dbReference type="ARBA" id="ARBA00022448"/>
    </source>
</evidence>